<keyword evidence="4" id="KW-1185">Reference proteome</keyword>
<dbReference type="InterPro" id="IPR007049">
    <property type="entry name" value="Carb-sel_porin_OprB"/>
</dbReference>
<dbReference type="PANTHER" id="PTHR43308">
    <property type="entry name" value="OUTER MEMBRANE PROTEIN ALPHA-RELATED"/>
    <property type="match status" value="1"/>
</dbReference>
<dbReference type="NCBIfam" id="NF033921">
    <property type="entry name" value="por_somb"/>
    <property type="match status" value="1"/>
</dbReference>
<accession>A0ABT2MRR9</accession>
<sequence>MRHNWMKLMLASPAILAIEALIPLGISAMPLSEIDQQDPVPEVAAIAQDTATPEPLDILEQINLYSQADLETGPLEQVNSVRELSDVSPTDWAFQAVSALADRHQCLLGYGDGTYRGNRAMTRYEFAASLNACLIQIQQRLDEGFNVLSADELNAIRRLQEEFAAELATLRGRVDALEVRAAELEANQFSPTTKLGGEVLMAPIHAFGDRGDTTAGGEDTELSFGYRLRMVFDSSLTGSDRLRARLQAVNVARLDNTTGTVMSRLGFDGESDNEVLLERLEYRFPVTDNMRVWLGATGWDYDHIFTVTNPLFEGSGDGALSRFGRRNPAVYRQPSGAGAGFEYKFGNVARLYAAYMAGNAGTPTSKNGLFDGTYSATAQLTATPIENLEVSLAYSNSYFPGGEVNVSGSTGSGNARRPFTNDVATSSNNLGVQASFSFAPVTVSGWAGWSLAEAQGSDGDVSSGDTATLFNWALNVGVPDLVKEGSLLGFIVGQQPKVISNDVSGREDPDTSLHFEALFQYPITDRINIAPGFFVITNPDHNSDNNTIWVGTVRTQFNF</sequence>
<gene>
    <name evidence="3" type="ORF">NG799_13940</name>
</gene>
<name>A0ABT2MRR9_9CYAN</name>
<dbReference type="Pfam" id="PF04966">
    <property type="entry name" value="OprB"/>
    <property type="match status" value="1"/>
</dbReference>
<evidence type="ECO:0000313" key="4">
    <source>
        <dbReference type="Proteomes" id="UP001525890"/>
    </source>
</evidence>
<dbReference type="InterPro" id="IPR051465">
    <property type="entry name" value="Cell_Envelope_Struct_Comp"/>
</dbReference>
<protein>
    <submittedName>
        <fullName evidence="3">Iron uptake porin</fullName>
    </submittedName>
</protein>
<dbReference type="PROSITE" id="PS51272">
    <property type="entry name" value="SLH"/>
    <property type="match status" value="1"/>
</dbReference>
<proteinExistence type="inferred from homology"/>
<evidence type="ECO:0000256" key="1">
    <source>
        <dbReference type="RuleBase" id="RU363072"/>
    </source>
</evidence>
<dbReference type="Pfam" id="PF00395">
    <property type="entry name" value="SLH"/>
    <property type="match status" value="1"/>
</dbReference>
<dbReference type="InterPro" id="IPR001119">
    <property type="entry name" value="SLH_dom"/>
</dbReference>
<comment type="similarity">
    <text evidence="1">Belongs to the OprB family.</text>
</comment>
<dbReference type="Proteomes" id="UP001525890">
    <property type="component" value="Unassembled WGS sequence"/>
</dbReference>
<evidence type="ECO:0000313" key="3">
    <source>
        <dbReference type="EMBL" id="MCT7967437.1"/>
    </source>
</evidence>
<comment type="caution">
    <text evidence="3">The sequence shown here is derived from an EMBL/GenBank/DDBJ whole genome shotgun (WGS) entry which is preliminary data.</text>
</comment>
<feature type="domain" description="SLH" evidence="2">
    <location>
        <begin position="80"/>
        <end position="144"/>
    </location>
</feature>
<organism evidence="3 4">
    <name type="scientific">Laspinema palackyanum D2a</name>
    <dbReference type="NCBI Taxonomy" id="2953684"/>
    <lineage>
        <taxon>Bacteria</taxon>
        <taxon>Bacillati</taxon>
        <taxon>Cyanobacteriota</taxon>
        <taxon>Cyanophyceae</taxon>
        <taxon>Oscillatoriophycideae</taxon>
        <taxon>Oscillatoriales</taxon>
        <taxon>Laspinemataceae</taxon>
        <taxon>Laspinema</taxon>
        <taxon>Laspinema palackyanum</taxon>
    </lineage>
</organism>
<dbReference type="PANTHER" id="PTHR43308:SF1">
    <property type="entry name" value="OUTER MEMBRANE PROTEIN ALPHA"/>
    <property type="match status" value="1"/>
</dbReference>
<dbReference type="EMBL" id="JAMXFF010000019">
    <property type="protein sequence ID" value="MCT7967437.1"/>
    <property type="molecule type" value="Genomic_DNA"/>
</dbReference>
<evidence type="ECO:0000259" key="2">
    <source>
        <dbReference type="PROSITE" id="PS51272"/>
    </source>
</evidence>
<reference evidence="3 4" key="1">
    <citation type="journal article" date="2022" name="Front. Microbiol.">
        <title>High genomic differentiation and limited gene flow indicate recent cryptic speciation within the genus Laspinema (cyanobacteria).</title>
        <authorList>
            <person name="Stanojkovic A."/>
            <person name="Skoupy S."/>
            <person name="Skaloud P."/>
            <person name="Dvorak P."/>
        </authorList>
    </citation>
    <scope>NUCLEOTIDE SEQUENCE [LARGE SCALE GENOMIC DNA]</scope>
    <source>
        <strain evidence="3 4">D2a</strain>
    </source>
</reference>
<dbReference type="InterPro" id="IPR047684">
    <property type="entry name" value="Por_som-like"/>
</dbReference>